<comment type="similarity">
    <text evidence="5">Belongs to the class-III pyridoxal-phosphate-dependent aminotransferase family.</text>
</comment>
<dbReference type="GO" id="GO:0042802">
    <property type="term" value="F:identical protein binding"/>
    <property type="evidence" value="ECO:0007669"/>
    <property type="project" value="TreeGrafter"/>
</dbReference>
<accession>A0A518BQ16</accession>
<dbReference type="PROSITE" id="PS00600">
    <property type="entry name" value="AA_TRANSFER_CLASS_3"/>
    <property type="match status" value="1"/>
</dbReference>
<dbReference type="Proteomes" id="UP000316921">
    <property type="component" value="Chromosome"/>
</dbReference>
<keyword evidence="2 6" id="KW-0032">Aminotransferase</keyword>
<gene>
    <name evidence="6" type="primary">argD</name>
    <name evidence="6" type="ORF">Pla133_41660</name>
</gene>
<dbReference type="InterPro" id="IPR015421">
    <property type="entry name" value="PyrdxlP-dep_Trfase_major"/>
</dbReference>
<evidence type="ECO:0000313" key="7">
    <source>
        <dbReference type="Proteomes" id="UP000316921"/>
    </source>
</evidence>
<dbReference type="AlphaFoldDB" id="A0A518BQ16"/>
<dbReference type="EC" id="2.6.1.11" evidence="6"/>
<dbReference type="FunFam" id="3.40.640.10:FF:000004">
    <property type="entry name" value="Acetylornithine aminotransferase"/>
    <property type="match status" value="1"/>
</dbReference>
<keyword evidence="3 6" id="KW-0808">Transferase</keyword>
<dbReference type="InterPro" id="IPR050103">
    <property type="entry name" value="Class-III_PLP-dep_AT"/>
</dbReference>
<dbReference type="NCBIfam" id="NF002325">
    <property type="entry name" value="PRK01278.1"/>
    <property type="match status" value="1"/>
</dbReference>
<dbReference type="RefSeq" id="WP_419191765.1">
    <property type="nucleotide sequence ID" value="NZ_CP036287.1"/>
</dbReference>
<dbReference type="EMBL" id="CP036287">
    <property type="protein sequence ID" value="QDU69050.1"/>
    <property type="molecule type" value="Genomic_DNA"/>
</dbReference>
<dbReference type="Gene3D" id="3.40.640.10">
    <property type="entry name" value="Type I PLP-dependent aspartate aminotransferase-like (Major domain)"/>
    <property type="match status" value="1"/>
</dbReference>
<proteinExistence type="inferred from homology"/>
<dbReference type="Gene3D" id="3.90.1150.10">
    <property type="entry name" value="Aspartate Aminotransferase, domain 1"/>
    <property type="match status" value="1"/>
</dbReference>
<dbReference type="InterPro" id="IPR015422">
    <property type="entry name" value="PyrdxlP-dep_Trfase_small"/>
</dbReference>
<dbReference type="InterPro" id="IPR015424">
    <property type="entry name" value="PyrdxlP-dep_Trfase"/>
</dbReference>
<keyword evidence="4 5" id="KW-0663">Pyridoxal phosphate</keyword>
<name>A0A518BQ16_9BACT</name>
<organism evidence="6 7">
    <name type="scientific">Engelhardtia mirabilis</name>
    <dbReference type="NCBI Taxonomy" id="2528011"/>
    <lineage>
        <taxon>Bacteria</taxon>
        <taxon>Pseudomonadati</taxon>
        <taxon>Planctomycetota</taxon>
        <taxon>Planctomycetia</taxon>
        <taxon>Planctomycetia incertae sedis</taxon>
        <taxon>Engelhardtia</taxon>
    </lineage>
</organism>
<evidence type="ECO:0000256" key="5">
    <source>
        <dbReference type="RuleBase" id="RU003560"/>
    </source>
</evidence>
<evidence type="ECO:0000256" key="4">
    <source>
        <dbReference type="ARBA" id="ARBA00022898"/>
    </source>
</evidence>
<dbReference type="KEGG" id="pbap:Pla133_41660"/>
<sequence length="397" mass="41912">MDEHVLRTYQRAEPTFTHGRGARLVDGQGREYIDLMGGIAVSALGHAHPALVAALTDQIGRVLHTCNLYRHPYTEQVAGLLAKHTGLEAAFFSNSGTEANECALKAARAHHHRLAQAAGTAPRTAFLALEGSFHGRTLGALSVTWTERYRAPFEPLIPGCHFVPAGDVDALQAALERLQPAALILEPIQGESGLRPLPDAYLRRARELCTATGTILIHDEVQSGCGRTGSFLAAQSAGVTPDIVTLAKPLGAGLPIGATVVAEHLACSLVPGDHGSTFGGGPLALRAALTFLELWDAGELAADVAARGAELTAGLDRLVARFDHVIERRGRGLMQGLRMATPAGELSALLHQRGVLTCTAGDNVLRLLPPYVIAPTDLSLGLETLEACLTETQTCLT</sequence>
<dbReference type="Pfam" id="PF00202">
    <property type="entry name" value="Aminotran_3"/>
    <property type="match status" value="1"/>
</dbReference>
<keyword evidence="7" id="KW-1185">Reference proteome</keyword>
<dbReference type="GO" id="GO:0030170">
    <property type="term" value="F:pyridoxal phosphate binding"/>
    <property type="evidence" value="ECO:0007669"/>
    <property type="project" value="InterPro"/>
</dbReference>
<dbReference type="PANTHER" id="PTHR11986">
    <property type="entry name" value="AMINOTRANSFERASE CLASS III"/>
    <property type="match status" value="1"/>
</dbReference>
<protein>
    <submittedName>
        <fullName evidence="6">Acetylornithine aminotransferase</fullName>
        <ecNumber evidence="6">2.6.1.11</ecNumber>
    </submittedName>
</protein>
<evidence type="ECO:0000313" key="6">
    <source>
        <dbReference type="EMBL" id="QDU69050.1"/>
    </source>
</evidence>
<evidence type="ECO:0000256" key="1">
    <source>
        <dbReference type="ARBA" id="ARBA00001933"/>
    </source>
</evidence>
<evidence type="ECO:0000256" key="2">
    <source>
        <dbReference type="ARBA" id="ARBA00022576"/>
    </source>
</evidence>
<comment type="cofactor">
    <cofactor evidence="1">
        <name>pyridoxal 5'-phosphate</name>
        <dbReference type="ChEBI" id="CHEBI:597326"/>
    </cofactor>
</comment>
<dbReference type="PIRSF" id="PIRSF000521">
    <property type="entry name" value="Transaminase_4ab_Lys_Orn"/>
    <property type="match status" value="1"/>
</dbReference>
<evidence type="ECO:0000256" key="3">
    <source>
        <dbReference type="ARBA" id="ARBA00022679"/>
    </source>
</evidence>
<dbReference type="InterPro" id="IPR005814">
    <property type="entry name" value="Aminotrans_3"/>
</dbReference>
<dbReference type="CDD" id="cd00610">
    <property type="entry name" value="OAT_like"/>
    <property type="match status" value="1"/>
</dbReference>
<reference evidence="6 7" key="1">
    <citation type="submission" date="2019-02" db="EMBL/GenBank/DDBJ databases">
        <title>Deep-cultivation of Planctomycetes and their phenomic and genomic characterization uncovers novel biology.</title>
        <authorList>
            <person name="Wiegand S."/>
            <person name="Jogler M."/>
            <person name="Boedeker C."/>
            <person name="Pinto D."/>
            <person name="Vollmers J."/>
            <person name="Rivas-Marin E."/>
            <person name="Kohn T."/>
            <person name="Peeters S.H."/>
            <person name="Heuer A."/>
            <person name="Rast P."/>
            <person name="Oberbeckmann S."/>
            <person name="Bunk B."/>
            <person name="Jeske O."/>
            <person name="Meyerdierks A."/>
            <person name="Storesund J.E."/>
            <person name="Kallscheuer N."/>
            <person name="Luecker S."/>
            <person name="Lage O.M."/>
            <person name="Pohl T."/>
            <person name="Merkel B.J."/>
            <person name="Hornburger P."/>
            <person name="Mueller R.-W."/>
            <person name="Bruemmer F."/>
            <person name="Labrenz M."/>
            <person name="Spormann A.M."/>
            <person name="Op den Camp H."/>
            <person name="Overmann J."/>
            <person name="Amann R."/>
            <person name="Jetten M.S.M."/>
            <person name="Mascher T."/>
            <person name="Medema M.H."/>
            <person name="Devos D.P."/>
            <person name="Kaster A.-K."/>
            <person name="Ovreas L."/>
            <person name="Rohde M."/>
            <person name="Galperin M.Y."/>
            <person name="Jogler C."/>
        </authorList>
    </citation>
    <scope>NUCLEOTIDE SEQUENCE [LARGE SCALE GENOMIC DNA]</scope>
    <source>
        <strain evidence="6 7">Pla133</strain>
    </source>
</reference>
<dbReference type="GO" id="GO:0003992">
    <property type="term" value="F:N2-acetyl-L-ornithine:2-oxoglutarate 5-aminotransferase activity"/>
    <property type="evidence" value="ECO:0007669"/>
    <property type="project" value="UniProtKB-EC"/>
</dbReference>
<dbReference type="InterPro" id="IPR049704">
    <property type="entry name" value="Aminotrans_3_PPA_site"/>
</dbReference>
<dbReference type="PANTHER" id="PTHR11986:SF79">
    <property type="entry name" value="ACETYLORNITHINE AMINOTRANSFERASE, MITOCHONDRIAL"/>
    <property type="match status" value="1"/>
</dbReference>
<dbReference type="SUPFAM" id="SSF53383">
    <property type="entry name" value="PLP-dependent transferases"/>
    <property type="match status" value="1"/>
</dbReference>